<proteinExistence type="predicted"/>
<dbReference type="EMBL" id="LT837803">
    <property type="protein sequence ID" value="SMB25793.1"/>
    <property type="molecule type" value="Genomic_DNA"/>
</dbReference>
<organism evidence="1 2">
    <name type="scientific">Sterolibacterium denitrificans</name>
    <dbReference type="NCBI Taxonomy" id="157592"/>
    <lineage>
        <taxon>Bacteria</taxon>
        <taxon>Pseudomonadati</taxon>
        <taxon>Pseudomonadota</taxon>
        <taxon>Betaproteobacteria</taxon>
        <taxon>Nitrosomonadales</taxon>
        <taxon>Sterolibacteriaceae</taxon>
        <taxon>Sterolibacterium</taxon>
    </lineage>
</organism>
<dbReference type="Proteomes" id="UP000242886">
    <property type="component" value="Chromosome SDENCHOL"/>
</dbReference>
<protein>
    <submittedName>
        <fullName evidence="1">Uncharacterized protein</fullName>
    </submittedName>
</protein>
<gene>
    <name evidence="1" type="ORF">SDENCHOL_11348</name>
</gene>
<evidence type="ECO:0000313" key="1">
    <source>
        <dbReference type="EMBL" id="SMB25793.1"/>
    </source>
</evidence>
<sequence length="23" mass="2858">MKHYSIPTETQYVQWVLTFYHVS</sequence>
<dbReference type="AlphaFoldDB" id="A0A7Z7MV70"/>
<reference evidence="1" key="1">
    <citation type="submission" date="2017-03" db="EMBL/GenBank/DDBJ databases">
        <authorList>
            <consortium name="AG Boll"/>
        </authorList>
    </citation>
    <scope>NUCLEOTIDE SEQUENCE [LARGE SCALE GENOMIC DNA]</scope>
    <source>
        <strain evidence="1">Chol</strain>
    </source>
</reference>
<accession>A0A7Z7MV70</accession>
<keyword evidence="2" id="KW-1185">Reference proteome</keyword>
<name>A0A7Z7MV70_9PROT</name>
<evidence type="ECO:0000313" key="2">
    <source>
        <dbReference type="Proteomes" id="UP000242886"/>
    </source>
</evidence>